<evidence type="ECO:0000256" key="6">
    <source>
        <dbReference type="ARBA" id="ARBA00022989"/>
    </source>
</evidence>
<keyword evidence="2" id="KW-1003">Cell membrane</keyword>
<sequence length="545" mass="61259">MPRERETILLEQDPVPRPPPAAASESEEGRLGRLGVSLLVFSIVTGLVTHGWNLFKYPLYLSDEGIYMQQAWSVLRHGKLSPYTYFYDHAPLGWLTIAGWVAVIPGQFNSFGFPVNVGRALMVLVHAGCVFLLFEVVRRYSGSRAAATLAAFLFNVSPLAVYFQRMVLLDNLMVFWVLVGLYILARKDGRIVTAMGAGLAFGFALITKENAAFLLPGFGYLLHRSIVDNSNRRFSASFWWFAAGAPVSLYMLYAQIKNELLPANLDFNLASPPADHVSLLYTIWWQLNRTASGGQGTMFSTLLHDSWMWKDKYILITGTAATIANLVLSLNARRREVPMLGVGLLAIGYGFYLTRSVLLDFYVAPLVPLLALNIGLCYGRITRYGKPIAVALLTAIVCALPLSQPHGYLVAWDSTGTRLLLADQYRLPQTNMQNLQVKWIRENIPPDARLIIDDDIWVALREGTPKYPNAQSHFKAASDPDVRDKIFHQDWHNVDYVVMSNKMRDALQRNNEGWIMEAIDQHGEQVWRIDRGDVHLEIIKINNTG</sequence>
<dbReference type="RefSeq" id="WP_203981501.1">
    <property type="nucleotide sequence ID" value="NZ_BAAAQJ010000023.1"/>
</dbReference>
<dbReference type="Proteomes" id="UP000653674">
    <property type="component" value="Unassembled WGS sequence"/>
</dbReference>
<dbReference type="PANTHER" id="PTHR33908">
    <property type="entry name" value="MANNOSYLTRANSFERASE YKCB-RELATED"/>
    <property type="match status" value="1"/>
</dbReference>
<keyword evidence="12" id="KW-1185">Reference proteome</keyword>
<feature type="domain" description="Glycosyltransferase RgtA/B/C/D-like" evidence="10">
    <location>
        <begin position="89"/>
        <end position="225"/>
    </location>
</feature>
<feature type="transmembrane region" description="Helical" evidence="9">
    <location>
        <begin position="143"/>
        <end position="161"/>
    </location>
</feature>
<keyword evidence="5 9" id="KW-0812">Transmembrane</keyword>
<keyword evidence="4" id="KW-0808">Transferase</keyword>
<keyword evidence="7 9" id="KW-0472">Membrane</keyword>
<comment type="subcellular location">
    <subcellularLocation>
        <location evidence="1">Cell membrane</location>
        <topology evidence="1">Multi-pass membrane protein</topology>
    </subcellularLocation>
</comment>
<feature type="transmembrane region" description="Helical" evidence="9">
    <location>
        <begin position="197"/>
        <end position="222"/>
    </location>
</feature>
<feature type="region of interest" description="Disordered" evidence="8">
    <location>
        <begin position="1"/>
        <end position="28"/>
    </location>
</feature>
<evidence type="ECO:0000256" key="9">
    <source>
        <dbReference type="SAM" id="Phobius"/>
    </source>
</evidence>
<evidence type="ECO:0000256" key="7">
    <source>
        <dbReference type="ARBA" id="ARBA00023136"/>
    </source>
</evidence>
<dbReference type="PANTHER" id="PTHR33908:SF11">
    <property type="entry name" value="MEMBRANE PROTEIN"/>
    <property type="match status" value="1"/>
</dbReference>
<evidence type="ECO:0000256" key="5">
    <source>
        <dbReference type="ARBA" id="ARBA00022692"/>
    </source>
</evidence>
<protein>
    <recommendedName>
        <fullName evidence="10">Glycosyltransferase RgtA/B/C/D-like domain-containing protein</fullName>
    </recommendedName>
</protein>
<reference evidence="11" key="1">
    <citation type="submission" date="2021-01" db="EMBL/GenBank/DDBJ databases">
        <title>Whole genome shotgun sequence of Planosporangium flavigriseum NBRC 105377.</title>
        <authorList>
            <person name="Komaki H."/>
            <person name="Tamura T."/>
        </authorList>
    </citation>
    <scope>NUCLEOTIDE SEQUENCE</scope>
    <source>
        <strain evidence="11">NBRC 105377</strain>
    </source>
</reference>
<feature type="transmembrane region" description="Helical" evidence="9">
    <location>
        <begin position="361"/>
        <end position="379"/>
    </location>
</feature>
<feature type="transmembrane region" description="Helical" evidence="9">
    <location>
        <begin position="34"/>
        <end position="55"/>
    </location>
</feature>
<dbReference type="EMBL" id="BONU01000035">
    <property type="protein sequence ID" value="GIG75654.1"/>
    <property type="molecule type" value="Genomic_DNA"/>
</dbReference>
<evidence type="ECO:0000313" key="11">
    <source>
        <dbReference type="EMBL" id="GIG75654.1"/>
    </source>
</evidence>
<proteinExistence type="predicted"/>
<comment type="caution">
    <text evidence="11">The sequence shown here is derived from an EMBL/GenBank/DDBJ whole genome shotgun (WGS) entry which is preliminary data.</text>
</comment>
<dbReference type="GO" id="GO:0005886">
    <property type="term" value="C:plasma membrane"/>
    <property type="evidence" value="ECO:0007669"/>
    <property type="project" value="UniProtKB-SubCell"/>
</dbReference>
<feature type="transmembrane region" description="Helical" evidence="9">
    <location>
        <begin position="234"/>
        <end position="253"/>
    </location>
</feature>
<dbReference type="InterPro" id="IPR050297">
    <property type="entry name" value="LipidA_mod_glycosyltrf_83"/>
</dbReference>
<evidence type="ECO:0000256" key="3">
    <source>
        <dbReference type="ARBA" id="ARBA00022676"/>
    </source>
</evidence>
<feature type="transmembrane region" description="Helical" evidence="9">
    <location>
        <begin position="120"/>
        <end position="137"/>
    </location>
</feature>
<organism evidence="11 12">
    <name type="scientific">Planosporangium flavigriseum</name>
    <dbReference type="NCBI Taxonomy" id="373681"/>
    <lineage>
        <taxon>Bacteria</taxon>
        <taxon>Bacillati</taxon>
        <taxon>Actinomycetota</taxon>
        <taxon>Actinomycetes</taxon>
        <taxon>Micromonosporales</taxon>
        <taxon>Micromonosporaceae</taxon>
        <taxon>Planosporangium</taxon>
    </lineage>
</organism>
<accession>A0A8J3LXL3</accession>
<evidence type="ECO:0000256" key="1">
    <source>
        <dbReference type="ARBA" id="ARBA00004651"/>
    </source>
</evidence>
<feature type="transmembrane region" description="Helical" evidence="9">
    <location>
        <begin position="337"/>
        <end position="355"/>
    </location>
</feature>
<evidence type="ECO:0000256" key="8">
    <source>
        <dbReference type="SAM" id="MobiDB-lite"/>
    </source>
</evidence>
<keyword evidence="6 9" id="KW-1133">Transmembrane helix</keyword>
<feature type="transmembrane region" description="Helical" evidence="9">
    <location>
        <begin position="91"/>
        <end position="108"/>
    </location>
</feature>
<keyword evidence="3" id="KW-0328">Glycosyltransferase</keyword>
<evidence type="ECO:0000259" key="10">
    <source>
        <dbReference type="Pfam" id="PF13231"/>
    </source>
</evidence>
<dbReference type="GO" id="GO:0009103">
    <property type="term" value="P:lipopolysaccharide biosynthetic process"/>
    <property type="evidence" value="ECO:0007669"/>
    <property type="project" value="UniProtKB-ARBA"/>
</dbReference>
<feature type="transmembrane region" description="Helical" evidence="9">
    <location>
        <begin position="313"/>
        <end position="330"/>
    </location>
</feature>
<dbReference type="GO" id="GO:0016763">
    <property type="term" value="F:pentosyltransferase activity"/>
    <property type="evidence" value="ECO:0007669"/>
    <property type="project" value="TreeGrafter"/>
</dbReference>
<name>A0A8J3LXL3_9ACTN</name>
<dbReference type="InterPro" id="IPR038731">
    <property type="entry name" value="RgtA/B/C-like"/>
</dbReference>
<evidence type="ECO:0000313" key="12">
    <source>
        <dbReference type="Proteomes" id="UP000653674"/>
    </source>
</evidence>
<evidence type="ECO:0000256" key="2">
    <source>
        <dbReference type="ARBA" id="ARBA00022475"/>
    </source>
</evidence>
<gene>
    <name evidence="11" type="ORF">Pfl04_40580</name>
</gene>
<dbReference type="Pfam" id="PF13231">
    <property type="entry name" value="PMT_2"/>
    <property type="match status" value="1"/>
</dbReference>
<evidence type="ECO:0000256" key="4">
    <source>
        <dbReference type="ARBA" id="ARBA00022679"/>
    </source>
</evidence>
<feature type="transmembrane region" description="Helical" evidence="9">
    <location>
        <begin position="168"/>
        <end position="185"/>
    </location>
</feature>
<dbReference type="AlphaFoldDB" id="A0A8J3LXL3"/>